<name>A0ABU3E7A4_9FLAO</name>
<feature type="domain" description="Cyclic nucleotide-binding" evidence="1">
    <location>
        <begin position="10"/>
        <end position="111"/>
    </location>
</feature>
<dbReference type="Gene3D" id="2.60.120.10">
    <property type="entry name" value="Jelly Rolls"/>
    <property type="match status" value="1"/>
</dbReference>
<dbReference type="InterPro" id="IPR000595">
    <property type="entry name" value="cNMP-bd_dom"/>
</dbReference>
<dbReference type="Pfam" id="PF00027">
    <property type="entry name" value="cNMP_binding"/>
    <property type="match status" value="1"/>
</dbReference>
<dbReference type="InterPro" id="IPR018490">
    <property type="entry name" value="cNMP-bd_dom_sf"/>
</dbReference>
<evidence type="ECO:0000313" key="2">
    <source>
        <dbReference type="EMBL" id="MDT0691845.1"/>
    </source>
</evidence>
<dbReference type="RefSeq" id="WP_150546515.1">
    <property type="nucleotide sequence ID" value="NZ_JAVRHM010000037.1"/>
</dbReference>
<dbReference type="EMBL" id="JAVRHM010000037">
    <property type="protein sequence ID" value="MDT0691845.1"/>
    <property type="molecule type" value="Genomic_DNA"/>
</dbReference>
<proteinExistence type="predicted"/>
<dbReference type="CDD" id="cd00038">
    <property type="entry name" value="CAP_ED"/>
    <property type="match status" value="1"/>
</dbReference>
<accession>A0ABU3E7A4</accession>
<dbReference type="PROSITE" id="PS50042">
    <property type="entry name" value="CNMP_BINDING_3"/>
    <property type="match status" value="1"/>
</dbReference>
<organism evidence="2 3">
    <name type="scientific">Autumnicola patrickiae</name>
    <dbReference type="NCBI Taxonomy" id="3075591"/>
    <lineage>
        <taxon>Bacteria</taxon>
        <taxon>Pseudomonadati</taxon>
        <taxon>Bacteroidota</taxon>
        <taxon>Flavobacteriia</taxon>
        <taxon>Flavobacteriales</taxon>
        <taxon>Flavobacteriaceae</taxon>
        <taxon>Autumnicola</taxon>
    </lineage>
</organism>
<dbReference type="InterPro" id="IPR014710">
    <property type="entry name" value="RmlC-like_jellyroll"/>
</dbReference>
<evidence type="ECO:0000313" key="3">
    <source>
        <dbReference type="Proteomes" id="UP001261624"/>
    </source>
</evidence>
<protein>
    <submittedName>
        <fullName evidence="2">Crp/Fnr family transcriptional regulator</fullName>
    </submittedName>
</protein>
<evidence type="ECO:0000259" key="1">
    <source>
        <dbReference type="PROSITE" id="PS50042"/>
    </source>
</evidence>
<dbReference type="Proteomes" id="UP001261624">
    <property type="component" value="Unassembled WGS sequence"/>
</dbReference>
<dbReference type="SUPFAM" id="SSF51206">
    <property type="entry name" value="cAMP-binding domain-like"/>
    <property type="match status" value="1"/>
</dbReference>
<comment type="caution">
    <text evidence="2">The sequence shown here is derived from an EMBL/GenBank/DDBJ whole genome shotgun (WGS) entry which is preliminary data.</text>
</comment>
<gene>
    <name evidence="2" type="ORF">RM549_18780</name>
</gene>
<reference evidence="2 3" key="1">
    <citation type="submission" date="2023-09" db="EMBL/GenBank/DDBJ databases">
        <authorList>
            <person name="Rey-Velasco X."/>
        </authorList>
    </citation>
    <scope>NUCLEOTIDE SEQUENCE [LARGE SCALE GENOMIC DNA]</scope>
    <source>
        <strain evidence="2 3">F188</strain>
    </source>
</reference>
<keyword evidence="3" id="KW-1185">Reference proteome</keyword>
<sequence>MKEFIEYILHFGQLNEQQIAFISERVKELELKKDEYFSEAGKIAQQVGFIVEGVVRVCYYNNKGEDITRYFFDENQLVVEMKSFESHMESSEYIQAVTDCKLIVISKSDWEAFSQSMPGWDNLVNKMIQKILLQKLEKRSPLIEQDATTRYLTFIDKFPQLANRIPLSHLASYLGITPSSLSRIRKNIQ</sequence>